<organism evidence="4 5">
    <name type="scientific">[Myrmecia] bisecta</name>
    <dbReference type="NCBI Taxonomy" id="41462"/>
    <lineage>
        <taxon>Eukaryota</taxon>
        <taxon>Viridiplantae</taxon>
        <taxon>Chlorophyta</taxon>
        <taxon>core chlorophytes</taxon>
        <taxon>Trebouxiophyceae</taxon>
        <taxon>Trebouxiales</taxon>
        <taxon>Trebouxiaceae</taxon>
        <taxon>Myrmecia</taxon>
    </lineage>
</organism>
<evidence type="ECO:0000313" key="5">
    <source>
        <dbReference type="Proteomes" id="UP001489004"/>
    </source>
</evidence>
<dbReference type="InterPro" id="IPR021884">
    <property type="entry name" value="Ice-bd_prot"/>
</dbReference>
<dbReference type="CDD" id="cd00104">
    <property type="entry name" value="KAZAL_FS"/>
    <property type="match status" value="2"/>
</dbReference>
<dbReference type="InterPro" id="IPR053265">
    <property type="entry name" value="Serpin"/>
</dbReference>
<reference evidence="4 5" key="1">
    <citation type="journal article" date="2024" name="Nat. Commun.">
        <title>Phylogenomics reveals the evolutionary origins of lichenization in chlorophyte algae.</title>
        <authorList>
            <person name="Puginier C."/>
            <person name="Libourel C."/>
            <person name="Otte J."/>
            <person name="Skaloud P."/>
            <person name="Haon M."/>
            <person name="Grisel S."/>
            <person name="Petersen M."/>
            <person name="Berrin J.G."/>
            <person name="Delaux P.M."/>
            <person name="Dal Grande F."/>
            <person name="Keller J."/>
        </authorList>
    </citation>
    <scope>NUCLEOTIDE SEQUENCE [LARGE SCALE GENOMIC DNA]</scope>
    <source>
        <strain evidence="4 5">SAG 2043</strain>
    </source>
</reference>
<comment type="similarity">
    <text evidence="1">Belongs to the ice-binding protein family.</text>
</comment>
<protein>
    <recommendedName>
        <fullName evidence="3">Kazal-like domain-containing protein</fullName>
    </recommendedName>
</protein>
<keyword evidence="5" id="KW-1185">Reference proteome</keyword>
<dbReference type="PROSITE" id="PS51465">
    <property type="entry name" value="KAZAL_2"/>
    <property type="match status" value="1"/>
</dbReference>
<gene>
    <name evidence="4" type="ORF">WJX72_000306</name>
</gene>
<keyword evidence="2" id="KW-0732">Signal</keyword>
<dbReference type="InterPro" id="IPR002350">
    <property type="entry name" value="Kazal_dom"/>
</dbReference>
<dbReference type="PANTHER" id="PTHR21131">
    <property type="entry name" value="SERINE-TYPE ENDOPEPTIDASE INHIBITOR"/>
    <property type="match status" value="1"/>
</dbReference>
<feature type="domain" description="Kazal-like" evidence="3">
    <location>
        <begin position="168"/>
        <end position="214"/>
    </location>
</feature>
<comment type="caution">
    <text evidence="4">The sequence shown here is derived from an EMBL/GenBank/DDBJ whole genome shotgun (WGS) entry which is preliminary data.</text>
</comment>
<accession>A0AAW1PJ98</accession>
<dbReference type="SMART" id="SM00280">
    <property type="entry name" value="KAZAL"/>
    <property type="match status" value="2"/>
</dbReference>
<evidence type="ECO:0000313" key="4">
    <source>
        <dbReference type="EMBL" id="KAK9809845.1"/>
    </source>
</evidence>
<dbReference type="Proteomes" id="UP001489004">
    <property type="component" value="Unassembled WGS sequence"/>
</dbReference>
<dbReference type="EMBL" id="JALJOR010000010">
    <property type="protein sequence ID" value="KAK9809845.1"/>
    <property type="molecule type" value="Genomic_DNA"/>
</dbReference>
<evidence type="ECO:0000256" key="1">
    <source>
        <dbReference type="ARBA" id="ARBA00005445"/>
    </source>
</evidence>
<name>A0AAW1PJ98_9CHLO</name>
<dbReference type="Pfam" id="PF11999">
    <property type="entry name" value="Ice_binding"/>
    <property type="match status" value="1"/>
</dbReference>
<evidence type="ECO:0000259" key="3">
    <source>
        <dbReference type="PROSITE" id="PS51465"/>
    </source>
</evidence>
<dbReference type="PROSITE" id="PS00282">
    <property type="entry name" value="KAZAL_1"/>
    <property type="match status" value="1"/>
</dbReference>
<dbReference type="InterPro" id="IPR036058">
    <property type="entry name" value="Kazal_dom_sf"/>
</dbReference>
<evidence type="ECO:0000256" key="2">
    <source>
        <dbReference type="ARBA" id="ARBA00022729"/>
    </source>
</evidence>
<proteinExistence type="inferred from homology"/>
<dbReference type="PANTHER" id="PTHR21131:SF0">
    <property type="entry name" value="GEO10195P1-RELATED"/>
    <property type="match status" value="1"/>
</dbReference>
<dbReference type="AlphaFoldDB" id="A0AAW1PJ98"/>
<dbReference type="Gene3D" id="3.30.60.30">
    <property type="match status" value="2"/>
</dbReference>
<dbReference type="SUPFAM" id="SSF100895">
    <property type="entry name" value="Kazal-type serine protease inhibitors"/>
    <property type="match status" value="1"/>
</dbReference>
<sequence length="887" mass="87785">MQCFVYDPVCSVAGVQFSNSCEAECAGLTPADFSRRMLPTDYTPGPCTASATGLGGANPNLSDPGRRHLRENAALLSDAELAALLGISGFASQPVDTVTPLSPSPISSIGAGSGAGLVASPVVGTSPPADAAPLPAAPALGGYTAQRNLAGAYAYGYGGSAAPSPVGAYNAKQCNCAFIFAPVCASSGVQYANACTALCDGLQPSDWSEGPCAKASVSPTQTITGASRKAGQQVPGRRLLQKTTAAKPAAAKNNTAVPNVDPVLGVSVLIPANNTAIAFSPSSGISIQTAPVDDGGFVSAPKRNASGPSRAPSIAPAPAKVAPAIIPSFQAAARSASAPAPAPALAIMSQQPIDLGTASAFVVLGAATVTNTGPSAITGDLGVSPGTAITGLPPGIMTNGTIQAGSGKAAAAHADATSAYNQAAGRTVGSASVSGNLGGMTLPPGLYTSTAGFAVSSGDLTLDGQGSTSSVFVFQMATTLVMSAGRRIVLTNGASAQNIFWQVGSSATFGVGSVAVGNVLAYASITMTTGARVTGRLLALTGAVTLDSNTVVKPAAVPVAPAAAPAPTKVGGASTESFPGAAAIPVPIPSTPFITPLGVVGGPGGYGGFQSPSLPGRYGSPSLGSYGGSGSYAPAPVPGYGYGGGYGLGAYGSGYYLSSEYLDMLRRRRQPTPAPAPAPAADPPKLFAPGPVPAVAGFGANAAAVVSGQMLICAAQPTVDYINAPVINAADLEFAIQAHFVETAANALAVGASDIRAAQFRKEGVSGCLVPPTNFGGFEFPTEPQACCCASPDSVFVKPFEVVAGSAQEANTMVTTLGLASLSGTFADSFSQFDQLDGRVCASLLAPPSVTLNPGANGRKLFADDAAVVPQRGRWAHSSLGRRLKDV</sequence>